<dbReference type="EMBL" id="LDPH01000025">
    <property type="protein sequence ID" value="KLV23443.1"/>
    <property type="molecule type" value="Genomic_DNA"/>
</dbReference>
<evidence type="ECO:0000313" key="2">
    <source>
        <dbReference type="Proteomes" id="UP000036045"/>
    </source>
</evidence>
<dbReference type="InterPro" id="IPR016181">
    <property type="entry name" value="Acyl_CoA_acyltransferase"/>
</dbReference>
<sequence>MVSKSYRYKCLKENILEQDNYHIEPLRQEDMMKIKEYRNKQMDVLRQKQPLTDEGQVLYYQKVVIPLFEVEEPKQLLFSYCYNKELIGYGGLTNIDWEAKRAEVSFLVDPNRVKNNQLYEKDFRYFLNFLKRIAKQQLKFNRLFTETYDIRPFHVGILEANGFEFEGRMKEHVLINNEYVDSLLHGCLLRSVNNA</sequence>
<accession>A0A0J1IBX2</accession>
<keyword evidence="2" id="KW-1185">Reference proteome</keyword>
<dbReference type="Pfam" id="PF13420">
    <property type="entry name" value="Acetyltransf_4"/>
    <property type="match status" value="1"/>
</dbReference>
<gene>
    <name evidence="1" type="ORF">ABW02_19285</name>
</gene>
<dbReference type="SUPFAM" id="SSF55729">
    <property type="entry name" value="Acyl-CoA N-acyltransferases (Nat)"/>
    <property type="match status" value="1"/>
</dbReference>
<proteinExistence type="predicted"/>
<dbReference type="PATRIC" id="fig|1397.4.peg.2584"/>
<reference evidence="1 2" key="1">
    <citation type="submission" date="2015-05" db="EMBL/GenBank/DDBJ databases">
        <title>Whole genome sequence and identification of bacterial endophytes from Costus igneus.</title>
        <authorList>
            <person name="Lee Y.P."/>
            <person name="Gan H.M."/>
            <person name="Eng W."/>
            <person name="Wheatley M.S."/>
            <person name="Caraballo A."/>
            <person name="Polter S."/>
            <person name="Savka M.A."/>
            <person name="Hudson A.O."/>
        </authorList>
    </citation>
    <scope>NUCLEOTIDE SEQUENCE [LARGE SCALE GENOMIC DNA]</scope>
    <source>
        <strain evidence="1 2">RIT379</strain>
    </source>
</reference>
<evidence type="ECO:0000313" key="1">
    <source>
        <dbReference type="EMBL" id="KLV23443.1"/>
    </source>
</evidence>
<organism evidence="1 2">
    <name type="scientific">Niallia circulans</name>
    <name type="common">Bacillus circulans</name>
    <dbReference type="NCBI Taxonomy" id="1397"/>
    <lineage>
        <taxon>Bacteria</taxon>
        <taxon>Bacillati</taxon>
        <taxon>Bacillota</taxon>
        <taxon>Bacilli</taxon>
        <taxon>Bacillales</taxon>
        <taxon>Bacillaceae</taxon>
        <taxon>Niallia</taxon>
    </lineage>
</organism>
<dbReference type="Gene3D" id="3.40.630.30">
    <property type="match status" value="1"/>
</dbReference>
<dbReference type="AlphaFoldDB" id="A0A0J1IBX2"/>
<dbReference type="Proteomes" id="UP000036045">
    <property type="component" value="Unassembled WGS sequence"/>
</dbReference>
<dbReference type="RefSeq" id="WP_047943884.1">
    <property type="nucleotide sequence ID" value="NZ_JBANBP010000003.1"/>
</dbReference>
<comment type="caution">
    <text evidence="1">The sequence shown here is derived from an EMBL/GenBank/DDBJ whole genome shotgun (WGS) entry which is preliminary data.</text>
</comment>
<protein>
    <submittedName>
        <fullName evidence="1">Uncharacterized protein</fullName>
    </submittedName>
</protein>
<dbReference type="OrthoDB" id="9811523at2"/>
<name>A0A0J1IBX2_NIACI</name>